<dbReference type="AlphaFoldDB" id="A0AA88QWW7"/>
<dbReference type="Gene3D" id="1.25.40.10">
    <property type="entry name" value="Tetratricopeptide repeat domain"/>
    <property type="match status" value="6"/>
</dbReference>
<sequence>MLPAFLSVMRSSILSTPFLLLANKHHYHCSSSSLTSTHLLAKDTTTIASALTFSAKSRSPILGIQTHGLAIKLGFSVDTYCQNNVIKMYSKCGVLSDALQLFDEMPVKNLVSWSLIISGASQAGKYQLAVETYIGMTRTGLTPNEFALGSVAKACTSMEYGELGLGIHCLALKIGMEKNPFVGSSILYMYAKFGVVDAAARVFEGVEGTDVGCWNAMIGGYAQCGCGFEAMKTVSVMHSLGVLMDELTFINALNGCTVIGTLDFGNQIHGLVVSSGAELSTLVTNSLMDMYFKNGAKDPALKLFDAMQHKDVVSWNTAFSWYCQDADAREVAVLFHNFLVTGLKPNSATFSILFRFCGDILRLDLGLQLCTLAFHFGFHGEAHVSSSLINMFSNCGAVEIARLVFDSMPFKNINNWNEMISGYNLSCKMEALQLFRNLRELGLKANECTFSCSLEACFKTANLRVGRQIHGIIIKTGFASHGYTCSSLIKCYIGFGLLDDSLKFLSGIENLDLASWSAMISGLVHQGLTSEAIKFLNNLKAYGEEPDEFILASILNGCASMASHHLTQSVHSLILKTGFGTNVFVASTVVDAYAKCGDIASAEVAFKQSSKYADVALFNTMIIAYAHHGLVVDAMRIFKWITAANLKPSQATFVSVLSACSNMGLVDMGRALFKSITLDHAMEPSPDNYGCLVNMLSRNGFLQEAKCVIESMPFPPWPAIWRSLLNGCRIHGDRQLGEYVANKLVCLSPEHNAAYVLLSNIYSEEGNWENNAKVRRVMTERGVRKELGCSWIGI</sequence>
<comment type="caution">
    <text evidence="4">The sequence shown here is derived from an EMBL/GenBank/DDBJ whole genome shotgun (WGS) entry which is preliminary data.</text>
</comment>
<dbReference type="Pfam" id="PF13041">
    <property type="entry name" value="PPR_2"/>
    <property type="match status" value="1"/>
</dbReference>
<feature type="repeat" description="PPR" evidence="3">
    <location>
        <begin position="311"/>
        <end position="345"/>
    </location>
</feature>
<dbReference type="PROSITE" id="PS51375">
    <property type="entry name" value="PPR"/>
    <property type="match status" value="6"/>
</dbReference>
<dbReference type="InterPro" id="IPR046960">
    <property type="entry name" value="PPR_At4g14850-like_plant"/>
</dbReference>
<evidence type="ECO:0000313" key="5">
    <source>
        <dbReference type="Proteomes" id="UP001187471"/>
    </source>
</evidence>
<organism evidence="4 5">
    <name type="scientific">Escallonia rubra</name>
    <dbReference type="NCBI Taxonomy" id="112253"/>
    <lineage>
        <taxon>Eukaryota</taxon>
        <taxon>Viridiplantae</taxon>
        <taxon>Streptophyta</taxon>
        <taxon>Embryophyta</taxon>
        <taxon>Tracheophyta</taxon>
        <taxon>Spermatophyta</taxon>
        <taxon>Magnoliopsida</taxon>
        <taxon>eudicotyledons</taxon>
        <taxon>Gunneridae</taxon>
        <taxon>Pentapetalae</taxon>
        <taxon>asterids</taxon>
        <taxon>campanulids</taxon>
        <taxon>Escalloniales</taxon>
        <taxon>Escalloniaceae</taxon>
        <taxon>Escallonia</taxon>
    </lineage>
</organism>
<dbReference type="GO" id="GO:0009451">
    <property type="term" value="P:RNA modification"/>
    <property type="evidence" value="ECO:0007669"/>
    <property type="project" value="InterPro"/>
</dbReference>
<feature type="repeat" description="PPR" evidence="3">
    <location>
        <begin position="614"/>
        <end position="648"/>
    </location>
</feature>
<dbReference type="FunFam" id="1.25.40.10:FF:000343">
    <property type="entry name" value="Pentatricopeptide repeat-containing protein At3g58590"/>
    <property type="match status" value="1"/>
</dbReference>
<dbReference type="Pfam" id="PF20431">
    <property type="entry name" value="E_motif"/>
    <property type="match status" value="1"/>
</dbReference>
<comment type="similarity">
    <text evidence="2">Belongs to the PPR family. PCMP-E subfamily.</text>
</comment>
<feature type="repeat" description="PPR" evidence="3">
    <location>
        <begin position="512"/>
        <end position="546"/>
    </location>
</feature>
<reference evidence="4" key="1">
    <citation type="submission" date="2022-12" db="EMBL/GenBank/DDBJ databases">
        <title>Draft genome assemblies for two species of Escallonia (Escalloniales).</title>
        <authorList>
            <person name="Chanderbali A."/>
            <person name="Dervinis C."/>
            <person name="Anghel I."/>
            <person name="Soltis D."/>
            <person name="Soltis P."/>
            <person name="Zapata F."/>
        </authorList>
    </citation>
    <scope>NUCLEOTIDE SEQUENCE</scope>
    <source>
        <strain evidence="4">UCBG92.1500</strain>
        <tissue evidence="4">Leaf</tissue>
    </source>
</reference>
<evidence type="ECO:0000313" key="4">
    <source>
        <dbReference type="EMBL" id="KAK2973389.1"/>
    </source>
</evidence>
<name>A0AA88QWW7_9ASTE</name>
<evidence type="ECO:0008006" key="6">
    <source>
        <dbReference type="Google" id="ProtNLM"/>
    </source>
</evidence>
<evidence type="ECO:0000256" key="1">
    <source>
        <dbReference type="ARBA" id="ARBA00022737"/>
    </source>
</evidence>
<protein>
    <recommendedName>
        <fullName evidence="6">Pentatricopeptide repeat-containing protein</fullName>
    </recommendedName>
</protein>
<dbReference type="EMBL" id="JAVXUO010002419">
    <property type="protein sequence ID" value="KAK2973389.1"/>
    <property type="molecule type" value="Genomic_DNA"/>
</dbReference>
<evidence type="ECO:0000256" key="2">
    <source>
        <dbReference type="ARBA" id="ARBA00061659"/>
    </source>
</evidence>
<dbReference type="InterPro" id="IPR046848">
    <property type="entry name" value="E_motif"/>
</dbReference>
<gene>
    <name evidence="4" type="ORF">RJ640_024817</name>
</gene>
<feature type="repeat" description="PPR" evidence="3">
    <location>
        <begin position="109"/>
        <end position="143"/>
    </location>
</feature>
<dbReference type="PANTHER" id="PTHR47926">
    <property type="entry name" value="PENTATRICOPEPTIDE REPEAT-CONTAINING PROTEIN"/>
    <property type="match status" value="1"/>
</dbReference>
<evidence type="ECO:0000256" key="3">
    <source>
        <dbReference type="PROSITE-ProRule" id="PRU00708"/>
    </source>
</evidence>
<keyword evidence="1" id="KW-0677">Repeat</keyword>
<proteinExistence type="inferred from homology"/>
<dbReference type="PANTHER" id="PTHR47926:SF435">
    <property type="entry name" value="PENTACOTRIPEPTIDE-REPEAT REGION OF PRORP DOMAIN-CONTAINING PROTEIN"/>
    <property type="match status" value="1"/>
</dbReference>
<feature type="repeat" description="PPR" evidence="3">
    <location>
        <begin position="78"/>
        <end position="108"/>
    </location>
</feature>
<keyword evidence="5" id="KW-1185">Reference proteome</keyword>
<dbReference type="Proteomes" id="UP001187471">
    <property type="component" value="Unassembled WGS sequence"/>
</dbReference>
<feature type="repeat" description="PPR" evidence="3">
    <location>
        <begin position="210"/>
        <end position="244"/>
    </location>
</feature>
<dbReference type="FunFam" id="1.25.40.10:FF:000090">
    <property type="entry name" value="Pentatricopeptide repeat-containing protein, chloroplastic"/>
    <property type="match status" value="1"/>
</dbReference>
<dbReference type="GO" id="GO:0003723">
    <property type="term" value="F:RNA binding"/>
    <property type="evidence" value="ECO:0007669"/>
    <property type="project" value="InterPro"/>
</dbReference>
<dbReference type="InterPro" id="IPR002885">
    <property type="entry name" value="PPR_rpt"/>
</dbReference>
<dbReference type="NCBIfam" id="TIGR00756">
    <property type="entry name" value="PPR"/>
    <property type="match status" value="2"/>
</dbReference>
<dbReference type="FunFam" id="1.25.40.10:FF:000196">
    <property type="entry name" value="Pentatricopeptide repeat-containing protein At4g14850"/>
    <property type="match status" value="1"/>
</dbReference>
<dbReference type="InterPro" id="IPR011990">
    <property type="entry name" value="TPR-like_helical_dom_sf"/>
</dbReference>
<dbReference type="Pfam" id="PF01535">
    <property type="entry name" value="PPR"/>
    <property type="match status" value="6"/>
</dbReference>
<accession>A0AA88QWW7</accession>